<keyword evidence="1" id="KW-1133">Transmembrane helix</keyword>
<protein>
    <submittedName>
        <fullName evidence="2">Uncharacterized protein</fullName>
    </submittedName>
</protein>
<name>A0A4S8MMM4_DENBC</name>
<dbReference type="Proteomes" id="UP000297245">
    <property type="component" value="Unassembled WGS sequence"/>
</dbReference>
<dbReference type="EMBL" id="ML179059">
    <property type="protein sequence ID" value="THV04148.1"/>
    <property type="molecule type" value="Genomic_DNA"/>
</dbReference>
<feature type="transmembrane region" description="Helical" evidence="1">
    <location>
        <begin position="82"/>
        <end position="100"/>
    </location>
</feature>
<evidence type="ECO:0000313" key="3">
    <source>
        <dbReference type="Proteomes" id="UP000297245"/>
    </source>
</evidence>
<accession>A0A4S8MMM4</accession>
<evidence type="ECO:0000256" key="1">
    <source>
        <dbReference type="SAM" id="Phobius"/>
    </source>
</evidence>
<evidence type="ECO:0000313" key="2">
    <source>
        <dbReference type="EMBL" id="THV04148.1"/>
    </source>
</evidence>
<proteinExistence type="predicted"/>
<sequence>MNRWDGMSIERCKLDLSTRCDFGLAPGGLVLADRFGLVGELPVDSFVVGGLDLQKRVFSSFGSVFLSSSFFFFFLPLDLPSLLYHSNRGLFFFFFSWMMVDRWTRMIGYKGASHIISVETQVQSLSEFPCTQPLRTC</sequence>
<keyword evidence="1" id="KW-0472">Membrane</keyword>
<gene>
    <name evidence="2" type="ORF">K435DRAFT_212052</name>
</gene>
<feature type="transmembrane region" description="Helical" evidence="1">
    <location>
        <begin position="57"/>
        <end position="76"/>
    </location>
</feature>
<keyword evidence="3" id="KW-1185">Reference proteome</keyword>
<keyword evidence="1" id="KW-0812">Transmembrane</keyword>
<dbReference type="AlphaFoldDB" id="A0A4S8MMM4"/>
<organism evidence="2 3">
    <name type="scientific">Dendrothele bispora (strain CBS 962.96)</name>
    <dbReference type="NCBI Taxonomy" id="1314807"/>
    <lineage>
        <taxon>Eukaryota</taxon>
        <taxon>Fungi</taxon>
        <taxon>Dikarya</taxon>
        <taxon>Basidiomycota</taxon>
        <taxon>Agaricomycotina</taxon>
        <taxon>Agaricomycetes</taxon>
        <taxon>Agaricomycetidae</taxon>
        <taxon>Agaricales</taxon>
        <taxon>Agaricales incertae sedis</taxon>
        <taxon>Dendrothele</taxon>
    </lineage>
</organism>
<reference evidence="2 3" key="1">
    <citation type="journal article" date="2019" name="Nat. Ecol. Evol.">
        <title>Megaphylogeny resolves global patterns of mushroom evolution.</title>
        <authorList>
            <person name="Varga T."/>
            <person name="Krizsan K."/>
            <person name="Foldi C."/>
            <person name="Dima B."/>
            <person name="Sanchez-Garcia M."/>
            <person name="Sanchez-Ramirez S."/>
            <person name="Szollosi G.J."/>
            <person name="Szarkandi J.G."/>
            <person name="Papp V."/>
            <person name="Albert L."/>
            <person name="Andreopoulos W."/>
            <person name="Angelini C."/>
            <person name="Antonin V."/>
            <person name="Barry K.W."/>
            <person name="Bougher N.L."/>
            <person name="Buchanan P."/>
            <person name="Buyck B."/>
            <person name="Bense V."/>
            <person name="Catcheside P."/>
            <person name="Chovatia M."/>
            <person name="Cooper J."/>
            <person name="Damon W."/>
            <person name="Desjardin D."/>
            <person name="Finy P."/>
            <person name="Geml J."/>
            <person name="Haridas S."/>
            <person name="Hughes K."/>
            <person name="Justo A."/>
            <person name="Karasinski D."/>
            <person name="Kautmanova I."/>
            <person name="Kiss B."/>
            <person name="Kocsube S."/>
            <person name="Kotiranta H."/>
            <person name="LaButti K.M."/>
            <person name="Lechner B.E."/>
            <person name="Liimatainen K."/>
            <person name="Lipzen A."/>
            <person name="Lukacs Z."/>
            <person name="Mihaltcheva S."/>
            <person name="Morgado L.N."/>
            <person name="Niskanen T."/>
            <person name="Noordeloos M.E."/>
            <person name="Ohm R.A."/>
            <person name="Ortiz-Santana B."/>
            <person name="Ovrebo C."/>
            <person name="Racz N."/>
            <person name="Riley R."/>
            <person name="Savchenko A."/>
            <person name="Shiryaev A."/>
            <person name="Soop K."/>
            <person name="Spirin V."/>
            <person name="Szebenyi C."/>
            <person name="Tomsovsky M."/>
            <person name="Tulloss R.E."/>
            <person name="Uehling J."/>
            <person name="Grigoriev I.V."/>
            <person name="Vagvolgyi C."/>
            <person name="Papp T."/>
            <person name="Martin F.M."/>
            <person name="Miettinen O."/>
            <person name="Hibbett D.S."/>
            <person name="Nagy L.G."/>
        </authorList>
    </citation>
    <scope>NUCLEOTIDE SEQUENCE [LARGE SCALE GENOMIC DNA]</scope>
    <source>
        <strain evidence="2 3">CBS 962.96</strain>
    </source>
</reference>